<dbReference type="InterPro" id="IPR016181">
    <property type="entry name" value="Acyl_CoA_acyltransferase"/>
</dbReference>
<dbReference type="PROSITE" id="PS51186">
    <property type="entry name" value="GNAT"/>
    <property type="match status" value="1"/>
</dbReference>
<dbReference type="RefSeq" id="WP_152839067.1">
    <property type="nucleotide sequence ID" value="NZ_WHUG01000006.1"/>
</dbReference>
<dbReference type="SUPFAM" id="SSF55729">
    <property type="entry name" value="Acyl-CoA N-acyltransferases (Nat)"/>
    <property type="match status" value="1"/>
</dbReference>
<name>A0A6A7N443_9BURK</name>
<protein>
    <submittedName>
        <fullName evidence="2">GNAT family N-acetyltransferase</fullName>
    </submittedName>
</protein>
<reference evidence="2 3" key="1">
    <citation type="submission" date="2019-10" db="EMBL/GenBank/DDBJ databases">
        <title>Two novel species isolated from a subtropical stream in China.</title>
        <authorList>
            <person name="Lu H."/>
        </authorList>
    </citation>
    <scope>NUCLEOTIDE SEQUENCE [LARGE SCALE GENOMIC DNA]</scope>
    <source>
        <strain evidence="2 3">FT29W</strain>
    </source>
</reference>
<organism evidence="2 3">
    <name type="scientific">Rugamonas aquatica</name>
    <dbReference type="NCBI Taxonomy" id="2743357"/>
    <lineage>
        <taxon>Bacteria</taxon>
        <taxon>Pseudomonadati</taxon>
        <taxon>Pseudomonadota</taxon>
        <taxon>Betaproteobacteria</taxon>
        <taxon>Burkholderiales</taxon>
        <taxon>Oxalobacteraceae</taxon>
        <taxon>Telluria group</taxon>
        <taxon>Rugamonas</taxon>
    </lineage>
</organism>
<dbReference type="CDD" id="cd04301">
    <property type="entry name" value="NAT_SF"/>
    <property type="match status" value="1"/>
</dbReference>
<comment type="caution">
    <text evidence="2">The sequence shown here is derived from an EMBL/GenBank/DDBJ whole genome shotgun (WGS) entry which is preliminary data.</text>
</comment>
<evidence type="ECO:0000313" key="3">
    <source>
        <dbReference type="Proteomes" id="UP000440498"/>
    </source>
</evidence>
<dbReference type="InterPro" id="IPR000182">
    <property type="entry name" value="GNAT_dom"/>
</dbReference>
<dbReference type="Gene3D" id="3.40.630.30">
    <property type="match status" value="1"/>
</dbReference>
<accession>A0A6A7N443</accession>
<keyword evidence="3" id="KW-1185">Reference proteome</keyword>
<feature type="domain" description="N-acetyltransferase" evidence="1">
    <location>
        <begin position="1"/>
        <end position="137"/>
    </location>
</feature>
<dbReference type="GO" id="GO:0016747">
    <property type="term" value="F:acyltransferase activity, transferring groups other than amino-acyl groups"/>
    <property type="evidence" value="ECO:0007669"/>
    <property type="project" value="InterPro"/>
</dbReference>
<dbReference type="Proteomes" id="UP000440498">
    <property type="component" value="Unassembled WGS sequence"/>
</dbReference>
<proteinExistence type="predicted"/>
<evidence type="ECO:0000313" key="2">
    <source>
        <dbReference type="EMBL" id="MQA39806.1"/>
    </source>
</evidence>
<dbReference type="EMBL" id="WHUG01000006">
    <property type="protein sequence ID" value="MQA39806.1"/>
    <property type="molecule type" value="Genomic_DNA"/>
</dbReference>
<dbReference type="AlphaFoldDB" id="A0A6A7N443"/>
<keyword evidence="2" id="KW-0808">Transferase</keyword>
<sequence length="145" mass="15981">MNIRPATIDDCEALCAIDTVAKESPERKDQIRDWLTSARCYLAEANGRVAAYCVLTSQFFGYPFIEMVMVGEAFRRQGLGAELIRHVQSAIPASKIFSSTNASNEAMQMMFAKLGFHPSGHIDNLDEGDPELIFYCPSPGLTGAR</sequence>
<dbReference type="Pfam" id="PF00583">
    <property type="entry name" value="Acetyltransf_1"/>
    <property type="match status" value="1"/>
</dbReference>
<gene>
    <name evidence="2" type="ORF">GEV02_16770</name>
</gene>
<evidence type="ECO:0000259" key="1">
    <source>
        <dbReference type="PROSITE" id="PS51186"/>
    </source>
</evidence>